<evidence type="ECO:0000313" key="3">
    <source>
        <dbReference type="Proteomes" id="UP001632037"/>
    </source>
</evidence>
<keyword evidence="3" id="KW-1185">Reference proteome</keyword>
<sequence>MGVSPPSQQQRKSCARRPAVDGRPVRPQSQGCVAHLAPRHRLMDPAVVKSRASAHGRKKVDRRALCERIAEVPIGERKNQLTLQLATNTSSYRIQRLLREGYLRRALSPVAEGQSQDRPHEVLC</sequence>
<feature type="region of interest" description="Disordered" evidence="1">
    <location>
        <begin position="1"/>
        <end position="30"/>
    </location>
</feature>
<proteinExistence type="predicted"/>
<evidence type="ECO:0000256" key="1">
    <source>
        <dbReference type="SAM" id="MobiDB-lite"/>
    </source>
</evidence>
<dbReference type="Proteomes" id="UP001632037">
    <property type="component" value="Unassembled WGS sequence"/>
</dbReference>
<gene>
    <name evidence="2" type="ORF">V7S43_008133</name>
</gene>
<dbReference type="EMBL" id="JBIMZQ010000016">
    <property type="protein sequence ID" value="KAL3666500.1"/>
    <property type="molecule type" value="Genomic_DNA"/>
</dbReference>
<organism evidence="2 3">
    <name type="scientific">Phytophthora oleae</name>
    <dbReference type="NCBI Taxonomy" id="2107226"/>
    <lineage>
        <taxon>Eukaryota</taxon>
        <taxon>Sar</taxon>
        <taxon>Stramenopiles</taxon>
        <taxon>Oomycota</taxon>
        <taxon>Peronosporomycetes</taxon>
        <taxon>Peronosporales</taxon>
        <taxon>Peronosporaceae</taxon>
        <taxon>Phytophthora</taxon>
    </lineage>
</organism>
<accession>A0ABD3FL15</accession>
<evidence type="ECO:0008006" key="4">
    <source>
        <dbReference type="Google" id="ProtNLM"/>
    </source>
</evidence>
<reference evidence="2 3" key="1">
    <citation type="submission" date="2024-09" db="EMBL/GenBank/DDBJ databases">
        <title>Genome sequencing and assembly of Phytophthora oleae, isolate VK10A, causative agent of rot of olive drupes.</title>
        <authorList>
            <person name="Conti Taguali S."/>
            <person name="Riolo M."/>
            <person name="La Spada F."/>
            <person name="Cacciola S.O."/>
            <person name="Dionisio G."/>
        </authorList>
    </citation>
    <scope>NUCLEOTIDE SEQUENCE [LARGE SCALE GENOMIC DNA]</scope>
    <source>
        <strain evidence="2 3">VK10A</strain>
    </source>
</reference>
<feature type="compositionally biased region" description="Polar residues" evidence="1">
    <location>
        <begin position="1"/>
        <end position="12"/>
    </location>
</feature>
<comment type="caution">
    <text evidence="2">The sequence shown here is derived from an EMBL/GenBank/DDBJ whole genome shotgun (WGS) entry which is preliminary data.</text>
</comment>
<name>A0ABD3FL15_9STRA</name>
<protein>
    <recommendedName>
        <fullName evidence="4">Transposase Tc1-like domain-containing protein</fullName>
    </recommendedName>
</protein>
<dbReference type="AlphaFoldDB" id="A0ABD3FL15"/>
<evidence type="ECO:0000313" key="2">
    <source>
        <dbReference type="EMBL" id="KAL3666500.1"/>
    </source>
</evidence>